<evidence type="ECO:0000313" key="2">
    <source>
        <dbReference type="EMBL" id="KAH7325646.1"/>
    </source>
</evidence>
<sequence>MSLSAIAAAQQVFEPVEGPSPRPQCRGKDFPNKPTYSFTPFSYTMTTTVRYATSAAPPTATTTYAAPSESLTSLLPPISYTTWGSWDPTATEAARDTDDPYGEAAWTALWEAADPPDFVPTGLYSTTVEPTPS</sequence>
<dbReference type="EMBL" id="JAGPNK010000002">
    <property type="protein sequence ID" value="KAH7325646.1"/>
    <property type="molecule type" value="Genomic_DNA"/>
</dbReference>
<reference evidence="2" key="1">
    <citation type="journal article" date="2021" name="Nat. Commun.">
        <title>Genetic determinants of endophytism in the Arabidopsis root mycobiome.</title>
        <authorList>
            <person name="Mesny F."/>
            <person name="Miyauchi S."/>
            <person name="Thiergart T."/>
            <person name="Pickel B."/>
            <person name="Atanasova L."/>
            <person name="Karlsson M."/>
            <person name="Huettel B."/>
            <person name="Barry K.W."/>
            <person name="Haridas S."/>
            <person name="Chen C."/>
            <person name="Bauer D."/>
            <person name="Andreopoulos W."/>
            <person name="Pangilinan J."/>
            <person name="LaButti K."/>
            <person name="Riley R."/>
            <person name="Lipzen A."/>
            <person name="Clum A."/>
            <person name="Drula E."/>
            <person name="Henrissat B."/>
            <person name="Kohler A."/>
            <person name="Grigoriev I.V."/>
            <person name="Martin F.M."/>
            <person name="Hacquard S."/>
        </authorList>
    </citation>
    <scope>NUCLEOTIDE SEQUENCE</scope>
    <source>
        <strain evidence="2">MPI-CAGE-CH-0235</strain>
    </source>
</reference>
<protein>
    <submittedName>
        <fullName evidence="2">Uncharacterized protein</fullName>
    </submittedName>
</protein>
<dbReference type="Proteomes" id="UP000813444">
    <property type="component" value="Unassembled WGS sequence"/>
</dbReference>
<accession>A0A8K0SXN2</accession>
<evidence type="ECO:0000313" key="3">
    <source>
        <dbReference type="Proteomes" id="UP000813444"/>
    </source>
</evidence>
<organism evidence="2 3">
    <name type="scientific">Stachybotrys elegans</name>
    <dbReference type="NCBI Taxonomy" id="80388"/>
    <lineage>
        <taxon>Eukaryota</taxon>
        <taxon>Fungi</taxon>
        <taxon>Dikarya</taxon>
        <taxon>Ascomycota</taxon>
        <taxon>Pezizomycotina</taxon>
        <taxon>Sordariomycetes</taxon>
        <taxon>Hypocreomycetidae</taxon>
        <taxon>Hypocreales</taxon>
        <taxon>Stachybotryaceae</taxon>
        <taxon>Stachybotrys</taxon>
    </lineage>
</organism>
<dbReference type="AlphaFoldDB" id="A0A8K0SXN2"/>
<proteinExistence type="predicted"/>
<keyword evidence="3" id="KW-1185">Reference proteome</keyword>
<comment type="caution">
    <text evidence="2">The sequence shown here is derived from an EMBL/GenBank/DDBJ whole genome shotgun (WGS) entry which is preliminary data.</text>
</comment>
<feature type="region of interest" description="Disordered" evidence="1">
    <location>
        <begin position="1"/>
        <end position="33"/>
    </location>
</feature>
<evidence type="ECO:0000256" key="1">
    <source>
        <dbReference type="SAM" id="MobiDB-lite"/>
    </source>
</evidence>
<gene>
    <name evidence="2" type="ORF">B0I35DRAFT_474394</name>
</gene>
<dbReference type="OrthoDB" id="65569at2759"/>
<name>A0A8K0SXN2_9HYPO</name>